<dbReference type="PANTHER" id="PTHR47151:SF2">
    <property type="entry name" value="AMINO ACID BINDING PROTEIN"/>
    <property type="match status" value="1"/>
</dbReference>
<evidence type="ECO:0000313" key="7">
    <source>
        <dbReference type="EMBL" id="QCJ00957.1"/>
    </source>
</evidence>
<dbReference type="KEGG" id="alf:CFBP5473_23535"/>
<dbReference type="Gene3D" id="3.40.50.2300">
    <property type="match status" value="2"/>
</dbReference>
<dbReference type="Proteomes" id="UP000298545">
    <property type="component" value="Plasmid pTiCFBP5473"/>
</dbReference>
<evidence type="ECO:0000256" key="4">
    <source>
        <dbReference type="ARBA" id="ARBA00022970"/>
    </source>
</evidence>
<feature type="domain" description="Leucine-binding protein" evidence="6">
    <location>
        <begin position="24"/>
        <end position="361"/>
    </location>
</feature>
<dbReference type="STRING" id="1367849.GCA_000518585_03662"/>
<geneLocation type="plasmid" evidence="9">
    <name>pticfbp5473</name>
</geneLocation>
<dbReference type="Proteomes" id="UP000826513">
    <property type="component" value="Plasmid pTiAF3.44"/>
</dbReference>
<evidence type="ECO:0000313" key="10">
    <source>
        <dbReference type="Proteomes" id="UP000826513"/>
    </source>
</evidence>
<dbReference type="RefSeq" id="WP_027676250.1">
    <property type="nucleotide sequence ID" value="NZ_CP039694.1"/>
</dbReference>
<dbReference type="Pfam" id="PF13458">
    <property type="entry name" value="Peripla_BP_6"/>
    <property type="match status" value="1"/>
</dbReference>
<dbReference type="GO" id="GO:0006865">
    <property type="term" value="P:amino acid transport"/>
    <property type="evidence" value="ECO:0007669"/>
    <property type="project" value="UniProtKB-KW"/>
</dbReference>
<protein>
    <submittedName>
        <fullName evidence="7">Branched-chain amino acid ABC transporter substrate-binding protein</fullName>
    </submittedName>
</protein>
<feature type="signal peptide" evidence="5">
    <location>
        <begin position="1"/>
        <end position="23"/>
    </location>
</feature>
<keyword evidence="7" id="KW-0614">Plasmid</keyword>
<proteinExistence type="inferred from homology"/>
<evidence type="ECO:0000259" key="6">
    <source>
        <dbReference type="Pfam" id="PF13458"/>
    </source>
</evidence>
<dbReference type="PANTHER" id="PTHR47151">
    <property type="entry name" value="LEU/ILE/VAL-BINDING ABC TRANSPORTER SUBUNIT"/>
    <property type="match status" value="1"/>
</dbReference>
<comment type="similarity">
    <text evidence="1">Belongs to the leucine-binding protein family.</text>
</comment>
<keyword evidence="4" id="KW-0029">Amino-acid transport</keyword>
<sequence>MNRIHLFSALLGVSVMLGSSARAEIKIGVAGPITGPNAAVGEQFRRGAAQAAADINASGGILGEKVSIVLGDDASDPKQGISVANRFVADGVHFVVGHYNSGVSIPASEVYAENGIFQITPGSTNPQFTERNLWNTFRVCGRDDQQGAVAGRYIAQNLKSKKLAVIDDKTPYGVGIANEVVQSANSAGVKEVIRDSINVGDKDFAALIAKLKEAKVNLVYFGGLYTEAGLLARQASDQNLGAILMAGDGITSTEYGQIAGDAAVGTLMTFAPDPRQSRSASNVVKEFRKKKFEPEAYTLYAYAALQIIKAGIEQSKSTAPDAVAAKLHDGAPISTVVGDISFDAKGDRKDEDYTMYIWKKNEKGNITYNMLESGKQQAVPK</sequence>
<dbReference type="PRINTS" id="PR00337">
    <property type="entry name" value="LEUILEVALBP"/>
</dbReference>
<dbReference type="SUPFAM" id="SSF53822">
    <property type="entry name" value="Periplasmic binding protein-like I"/>
    <property type="match status" value="1"/>
</dbReference>
<dbReference type="EMBL" id="CP072169">
    <property type="protein sequence ID" value="QYA10295.1"/>
    <property type="molecule type" value="Genomic_DNA"/>
</dbReference>
<dbReference type="AlphaFoldDB" id="A0A4D7E4C9"/>
<geneLocation type="plasmid" evidence="7">
    <name>pTiCFBP5473</name>
</geneLocation>
<keyword evidence="3 5" id="KW-0732">Signal</keyword>
<dbReference type="EMBL" id="CP039694">
    <property type="protein sequence ID" value="QCJ00957.1"/>
    <property type="molecule type" value="Genomic_DNA"/>
</dbReference>
<evidence type="ECO:0000256" key="2">
    <source>
        <dbReference type="ARBA" id="ARBA00022448"/>
    </source>
</evidence>
<evidence type="ECO:0000256" key="5">
    <source>
        <dbReference type="SAM" id="SignalP"/>
    </source>
</evidence>
<evidence type="ECO:0000256" key="1">
    <source>
        <dbReference type="ARBA" id="ARBA00010062"/>
    </source>
</evidence>
<reference evidence="8 10" key="2">
    <citation type="submission" date="2021-03" db="EMBL/GenBank/DDBJ databases">
        <title>Rapid diversification of plasmids in a genus of pathogenic and nitrogen fixing bacteria.</title>
        <authorList>
            <person name="Weisberg A.J."/>
            <person name="Miller M."/>
            <person name="Ream W."/>
            <person name="Grunwald N.J."/>
            <person name="Chang J.H."/>
        </authorList>
    </citation>
    <scope>NUCLEOTIDE SEQUENCE [LARGE SCALE GENOMIC DNA]</scope>
    <source>
        <strain evidence="8 10">AF3.44</strain>
        <plasmid evidence="8 10">pTiAF3.44</plasmid>
    </source>
</reference>
<dbReference type="InterPro" id="IPR000709">
    <property type="entry name" value="Leu_Ile_Val-bd"/>
</dbReference>
<keyword evidence="2" id="KW-0813">Transport</keyword>
<evidence type="ECO:0000313" key="9">
    <source>
        <dbReference type="Proteomes" id="UP000298545"/>
    </source>
</evidence>
<evidence type="ECO:0000313" key="8">
    <source>
        <dbReference type="EMBL" id="QYA10295.1"/>
    </source>
</evidence>
<reference evidence="7 9" key="1">
    <citation type="submission" date="2019-04" db="EMBL/GenBank/DDBJ databases">
        <title>Complete genome sequence of Agrobacterium larrymoorei CFBP5473.</title>
        <authorList>
            <person name="Haryono M."/>
            <person name="Chou L."/>
            <person name="Lin Y.-C."/>
            <person name="Lai E.-M."/>
            <person name="Kuo C.-H."/>
        </authorList>
    </citation>
    <scope>NUCLEOTIDE SEQUENCE [LARGE SCALE GENOMIC DNA]</scope>
    <source>
        <strain evidence="7 9">CFBP5473</strain>
        <plasmid evidence="7">pTiCFBP5473</plasmid>
        <plasmid evidence="9">pticfbp5473</plasmid>
    </source>
</reference>
<dbReference type="InterPro" id="IPR028081">
    <property type="entry name" value="Leu-bd"/>
</dbReference>
<dbReference type="OrthoDB" id="9768386at2"/>
<dbReference type="InterPro" id="IPR028082">
    <property type="entry name" value="Peripla_BP_I"/>
</dbReference>
<gene>
    <name evidence="7" type="ORF">CFBP5473_23535</name>
    <name evidence="8" type="ORF">J5285_22205</name>
</gene>
<organism evidence="7 9">
    <name type="scientific">Agrobacterium larrymoorei</name>
    <dbReference type="NCBI Taxonomy" id="160699"/>
    <lineage>
        <taxon>Bacteria</taxon>
        <taxon>Pseudomonadati</taxon>
        <taxon>Pseudomonadota</taxon>
        <taxon>Alphaproteobacteria</taxon>
        <taxon>Hyphomicrobiales</taxon>
        <taxon>Rhizobiaceae</taxon>
        <taxon>Rhizobium/Agrobacterium group</taxon>
        <taxon>Agrobacterium</taxon>
    </lineage>
</organism>
<dbReference type="CDD" id="cd06342">
    <property type="entry name" value="PBP1_ABC_LIVBP-like"/>
    <property type="match status" value="1"/>
</dbReference>
<feature type="chain" id="PRO_5044606500" evidence="5">
    <location>
        <begin position="24"/>
        <end position="381"/>
    </location>
</feature>
<accession>A0A4D7E4C9</accession>
<geneLocation type="plasmid" evidence="8 10">
    <name>pTiAF3.44</name>
</geneLocation>
<evidence type="ECO:0000256" key="3">
    <source>
        <dbReference type="ARBA" id="ARBA00022729"/>
    </source>
</evidence>
<name>A0A4D7E4C9_9HYPH</name>
<keyword evidence="10" id="KW-1185">Reference proteome</keyword>